<sequence length="421" mass="45393">MFITALDIGSGQIKAIVAQVIKDNKPSVVNVFREPSRGIRRGEIVDAGEAADSLNRIFNKIKEINRPALKNIFVNVGGANIKCQNSKGIVAVSRADNEISQDDIDRVIKASQAIKLLPNRMIIHTITREFVVDGIGDVREPLGMNGTRLEVNSLIIDAFSPNVKNILNVIGSLGGSVSGLVYNPLASARSVLTKNQKDLGAILIDIGSGTTAISVFEEGKLLHAAGFPVGGGHVTNDLAIGLKCSVPAAELIKIFFGCALASEVHAKERINTVAIEEKSGIDIKEVDRNFRTAVSRRFIAEIIESRLSEIFEFINSELKSIGRAGQLPGGAVICGGGAKIPDIIDLAKKELKLATEIGLPENKDLEIIHPDLENQLNEPEFAAAVGLLYLGTDQHLKDGQWLPVDKFSIDSIKRILKYFAP</sequence>
<organism evidence="8 9">
    <name type="scientific">Candidatus Curtissbacteria bacterium GW2011_GWA1_40_24</name>
    <dbReference type="NCBI Taxonomy" id="1618406"/>
    <lineage>
        <taxon>Bacteria</taxon>
        <taxon>Candidatus Curtissiibacteriota</taxon>
    </lineage>
</organism>
<dbReference type="PATRIC" id="fig|1618406.3.peg.24"/>
<keyword evidence="4 5" id="KW-0131">Cell cycle</keyword>
<evidence type="ECO:0000256" key="2">
    <source>
        <dbReference type="ARBA" id="ARBA00022618"/>
    </source>
</evidence>
<dbReference type="EMBL" id="LBYQ01000001">
    <property type="protein sequence ID" value="KKR55682.1"/>
    <property type="molecule type" value="Genomic_DNA"/>
</dbReference>
<dbReference type="SMART" id="SM00842">
    <property type="entry name" value="FtsA"/>
    <property type="match status" value="1"/>
</dbReference>
<dbReference type="Gene3D" id="3.30.420.40">
    <property type="match status" value="2"/>
</dbReference>
<dbReference type="InterPro" id="IPR003494">
    <property type="entry name" value="SHS2_FtsA"/>
</dbReference>
<dbReference type="GO" id="GO:0043093">
    <property type="term" value="P:FtsZ-dependent cytokinesis"/>
    <property type="evidence" value="ECO:0007669"/>
    <property type="project" value="UniProtKB-UniRule"/>
</dbReference>
<dbReference type="InterPro" id="IPR020823">
    <property type="entry name" value="Cell_div_FtsA"/>
</dbReference>
<evidence type="ECO:0000256" key="4">
    <source>
        <dbReference type="ARBA" id="ARBA00023306"/>
    </source>
</evidence>
<dbReference type="Gene3D" id="3.30.1490.110">
    <property type="match status" value="1"/>
</dbReference>
<comment type="subunit">
    <text evidence="5">Self-interacts. Interacts with FtsZ.</text>
</comment>
<keyword evidence="3 5" id="KW-0472">Membrane</keyword>
<evidence type="ECO:0000313" key="8">
    <source>
        <dbReference type="EMBL" id="KKR55682.1"/>
    </source>
</evidence>
<accession>A0A0G0UZB8</accession>
<dbReference type="Pfam" id="PF02491">
    <property type="entry name" value="SHS2_FTSA"/>
    <property type="match status" value="1"/>
</dbReference>
<evidence type="ECO:0000256" key="6">
    <source>
        <dbReference type="PIRNR" id="PIRNR003101"/>
    </source>
</evidence>
<gene>
    <name evidence="5" type="primary">ftsA</name>
    <name evidence="8" type="ORF">UT92_C0001G0025</name>
</gene>
<dbReference type="GO" id="GO:0032153">
    <property type="term" value="C:cell division site"/>
    <property type="evidence" value="ECO:0007669"/>
    <property type="project" value="UniProtKB-UniRule"/>
</dbReference>
<dbReference type="HAMAP" id="MF_02033">
    <property type="entry name" value="FtsA"/>
    <property type="match status" value="1"/>
</dbReference>
<reference evidence="8 9" key="1">
    <citation type="journal article" date="2015" name="Nature">
        <title>rRNA introns, odd ribosomes, and small enigmatic genomes across a large radiation of phyla.</title>
        <authorList>
            <person name="Brown C.T."/>
            <person name="Hug L.A."/>
            <person name="Thomas B.C."/>
            <person name="Sharon I."/>
            <person name="Castelle C.J."/>
            <person name="Singh A."/>
            <person name="Wilkins M.J."/>
            <person name="Williams K.H."/>
            <person name="Banfield J.F."/>
        </authorList>
    </citation>
    <scope>NUCLEOTIDE SEQUENCE [LARGE SCALE GENOMIC DNA]</scope>
</reference>
<dbReference type="Pfam" id="PF14450">
    <property type="entry name" value="FtsA"/>
    <property type="match status" value="1"/>
</dbReference>
<evidence type="ECO:0000259" key="7">
    <source>
        <dbReference type="SMART" id="SM00842"/>
    </source>
</evidence>
<dbReference type="CDD" id="cd24048">
    <property type="entry name" value="ASKHA_NBD_FtsA"/>
    <property type="match status" value="1"/>
</dbReference>
<comment type="subcellular location">
    <subcellularLocation>
        <location evidence="5">Cell membrane</location>
        <topology evidence="5">Peripheral membrane protein</topology>
        <orientation evidence="5">Cytoplasmic side</orientation>
    </subcellularLocation>
    <text evidence="5">Localizes to the Z ring in an FtsZ-dependent manner. Targeted to the membrane through a conserved C-terminal amphipathic helix.</text>
</comment>
<keyword evidence="2 5" id="KW-0132">Cell division</keyword>
<dbReference type="InterPro" id="IPR043129">
    <property type="entry name" value="ATPase_NBD"/>
</dbReference>
<evidence type="ECO:0000256" key="1">
    <source>
        <dbReference type="ARBA" id="ARBA00022475"/>
    </source>
</evidence>
<dbReference type="InterPro" id="IPR050696">
    <property type="entry name" value="FtsA/MreB"/>
</dbReference>
<name>A0A0G0UZB8_9BACT</name>
<feature type="domain" description="SHS2" evidence="7">
    <location>
        <begin position="3"/>
        <end position="191"/>
    </location>
</feature>
<proteinExistence type="inferred from homology"/>
<dbReference type="SUPFAM" id="SSF53067">
    <property type="entry name" value="Actin-like ATPase domain"/>
    <property type="match status" value="2"/>
</dbReference>
<evidence type="ECO:0000256" key="5">
    <source>
        <dbReference type="HAMAP-Rule" id="MF_02033"/>
    </source>
</evidence>
<keyword evidence="1 5" id="KW-1003">Cell membrane</keyword>
<dbReference type="PANTHER" id="PTHR32432:SF4">
    <property type="entry name" value="CELL DIVISION PROTEIN FTSA"/>
    <property type="match status" value="1"/>
</dbReference>
<comment type="similarity">
    <text evidence="5 6">Belongs to the FtsA/MreB family.</text>
</comment>
<dbReference type="PIRSF" id="PIRSF003101">
    <property type="entry name" value="FtsA"/>
    <property type="match status" value="1"/>
</dbReference>
<dbReference type="AlphaFoldDB" id="A0A0G0UZB8"/>
<dbReference type="Proteomes" id="UP000034489">
    <property type="component" value="Unassembled WGS sequence"/>
</dbReference>
<comment type="function">
    <text evidence="5 6">Cell division protein that is involved in the assembly of the Z ring. May serve as a membrane anchor for the Z ring.</text>
</comment>
<dbReference type="PANTHER" id="PTHR32432">
    <property type="entry name" value="CELL DIVISION PROTEIN FTSA-RELATED"/>
    <property type="match status" value="1"/>
</dbReference>
<evidence type="ECO:0000256" key="3">
    <source>
        <dbReference type="ARBA" id="ARBA00023136"/>
    </source>
</evidence>
<evidence type="ECO:0000313" key="9">
    <source>
        <dbReference type="Proteomes" id="UP000034489"/>
    </source>
</evidence>
<dbReference type="NCBIfam" id="TIGR01174">
    <property type="entry name" value="ftsA"/>
    <property type="match status" value="1"/>
</dbReference>
<dbReference type="GO" id="GO:0009898">
    <property type="term" value="C:cytoplasmic side of plasma membrane"/>
    <property type="evidence" value="ECO:0007669"/>
    <property type="project" value="UniProtKB-UniRule"/>
</dbReference>
<comment type="caution">
    <text evidence="8">The sequence shown here is derived from an EMBL/GenBank/DDBJ whole genome shotgun (WGS) entry which is preliminary data.</text>
</comment>
<protein>
    <recommendedName>
        <fullName evidence="5 6">Cell division protein FtsA</fullName>
    </recommendedName>
</protein>